<name>E5GCM3_CUCME</name>
<protein>
    <submittedName>
        <fullName evidence="2">Uncharacterized protein</fullName>
    </submittedName>
</protein>
<sequence>MRRDRDGSGRGFNGRGRGGDHDCGRRCVGCRDEEEKWVSTTKLFMVMDKVEYKQLDKRRDVLPGLPFVALTATTTEKYR</sequence>
<dbReference type="AlphaFoldDB" id="E5GCM3"/>
<dbReference type="EMBL" id="HM854816">
    <property type="protein sequence ID" value="ADN34222.1"/>
    <property type="molecule type" value="Genomic_DNA"/>
</dbReference>
<evidence type="ECO:0000313" key="2">
    <source>
        <dbReference type="EMBL" id="ADN34222.1"/>
    </source>
</evidence>
<accession>E5GCM3</accession>
<proteinExistence type="predicted"/>
<reference evidence="2" key="1">
    <citation type="journal article" date="2010" name="BMC Genomics">
        <title>Generation of a BAC-based physical map of the melon genome.</title>
        <authorList>
            <person name="Gonzalez V.M."/>
            <person name="Garcia-Mas J."/>
            <person name="Arus P."/>
            <person name="Puigdomenech P."/>
        </authorList>
    </citation>
    <scope>NUCLEOTIDE SEQUENCE</scope>
    <source>
        <tissue evidence="2">Young leaves</tissue>
    </source>
</reference>
<evidence type="ECO:0000256" key="1">
    <source>
        <dbReference type="SAM" id="MobiDB-lite"/>
    </source>
</evidence>
<feature type="region of interest" description="Disordered" evidence="1">
    <location>
        <begin position="1"/>
        <end position="23"/>
    </location>
</feature>
<organism evidence="2">
    <name type="scientific">Cucumis melo subsp. melo</name>
    <dbReference type="NCBI Taxonomy" id="412675"/>
    <lineage>
        <taxon>Eukaryota</taxon>
        <taxon>Viridiplantae</taxon>
        <taxon>Streptophyta</taxon>
        <taxon>Embryophyta</taxon>
        <taxon>Tracheophyta</taxon>
        <taxon>Spermatophyta</taxon>
        <taxon>Magnoliopsida</taxon>
        <taxon>eudicotyledons</taxon>
        <taxon>Gunneridae</taxon>
        <taxon>Pentapetalae</taxon>
        <taxon>rosids</taxon>
        <taxon>fabids</taxon>
        <taxon>Cucurbitales</taxon>
        <taxon>Cucurbitaceae</taxon>
        <taxon>Benincaseae</taxon>
        <taxon>Cucumis</taxon>
    </lineage>
</organism>
<reference evidence="2" key="2">
    <citation type="journal article" date="2010" name="BMC Plant Biol.">
        <title>Sequencing of 6.7 Mb of the melon genome using a BAC pooling strategy.</title>
        <authorList>
            <person name="Gonzalez V.M."/>
            <person name="Benjak A."/>
            <person name="Henaff E.M."/>
            <person name="Mir G."/>
            <person name="Casacuberta J.M."/>
            <person name="Garcia-Mas J."/>
            <person name="Puigdomenech P."/>
        </authorList>
    </citation>
    <scope>NUCLEOTIDE SEQUENCE</scope>
    <source>
        <tissue evidence="2">Young leaves</tissue>
    </source>
</reference>